<dbReference type="Pfam" id="PF07654">
    <property type="entry name" value="C1-set"/>
    <property type="match status" value="2"/>
</dbReference>
<keyword evidence="3" id="KW-0472">Membrane</keyword>
<dbReference type="Ensembl" id="ENSGACT00000000163.2">
    <property type="protein sequence ID" value="ENSGACP00000000163.2"/>
    <property type="gene ID" value="ENSGACG00000001973.2"/>
</dbReference>
<dbReference type="Proteomes" id="UP000007635">
    <property type="component" value="Chromosome X"/>
</dbReference>
<dbReference type="PANTHER" id="PTHR16675:SF237">
    <property type="entry name" value="MHC CLASS I ANTIGEN TRANSCRIPT VARIANT 1-RELATED"/>
    <property type="match status" value="1"/>
</dbReference>
<dbReference type="PRINTS" id="PR01638">
    <property type="entry name" value="MHCCLASSI"/>
</dbReference>
<evidence type="ECO:0000313" key="6">
    <source>
        <dbReference type="Ensembl" id="ENSGACP00000000163.2"/>
    </source>
</evidence>
<feature type="transmembrane region" description="Helical" evidence="3">
    <location>
        <begin position="597"/>
        <end position="620"/>
    </location>
</feature>
<organism evidence="6 7">
    <name type="scientific">Gasterosteus aculeatus aculeatus</name>
    <name type="common">three-spined stickleback</name>
    <dbReference type="NCBI Taxonomy" id="481459"/>
    <lineage>
        <taxon>Eukaryota</taxon>
        <taxon>Metazoa</taxon>
        <taxon>Chordata</taxon>
        <taxon>Craniata</taxon>
        <taxon>Vertebrata</taxon>
        <taxon>Euteleostomi</taxon>
        <taxon>Actinopterygii</taxon>
        <taxon>Neopterygii</taxon>
        <taxon>Teleostei</taxon>
        <taxon>Neoteleostei</taxon>
        <taxon>Acanthomorphata</taxon>
        <taxon>Eupercaria</taxon>
        <taxon>Perciformes</taxon>
        <taxon>Cottioidei</taxon>
        <taxon>Gasterosteales</taxon>
        <taxon>Gasterosteidae</taxon>
        <taxon>Gasterosteus</taxon>
    </lineage>
</organism>
<dbReference type="InterPro" id="IPR037055">
    <property type="entry name" value="MHC_I-like_Ag-recog_sf"/>
</dbReference>
<dbReference type="InterPro" id="IPR011162">
    <property type="entry name" value="MHC_I/II-like_Ag-recog"/>
</dbReference>
<dbReference type="GeneTree" id="ENSGT01120000271828"/>
<feature type="signal peptide" evidence="4">
    <location>
        <begin position="1"/>
        <end position="23"/>
    </location>
</feature>
<dbReference type="GO" id="GO:0006955">
    <property type="term" value="P:immune response"/>
    <property type="evidence" value="ECO:0007669"/>
    <property type="project" value="TreeGrafter"/>
</dbReference>
<evidence type="ECO:0000256" key="1">
    <source>
        <dbReference type="ARBA" id="ARBA00023180"/>
    </source>
</evidence>
<protein>
    <recommendedName>
        <fullName evidence="5">Ig-like domain-containing protein</fullName>
    </recommendedName>
</protein>
<keyword evidence="7" id="KW-1185">Reference proteome</keyword>
<dbReference type="PROSITE" id="PS50835">
    <property type="entry name" value="IG_LIKE"/>
    <property type="match status" value="2"/>
</dbReference>
<dbReference type="InterPro" id="IPR007110">
    <property type="entry name" value="Ig-like_dom"/>
</dbReference>
<dbReference type="SUPFAM" id="SSF48726">
    <property type="entry name" value="Immunoglobulin"/>
    <property type="match status" value="2"/>
</dbReference>
<reference evidence="6 7" key="1">
    <citation type="journal article" date="2021" name="G3 (Bethesda)">
        <title>Improved contiguity of the threespine stickleback genome using long-read sequencing.</title>
        <authorList>
            <person name="Nath S."/>
            <person name="Shaw D.E."/>
            <person name="White M.A."/>
        </authorList>
    </citation>
    <scope>NUCLEOTIDE SEQUENCE [LARGE SCALE GENOMIC DNA]</scope>
    <source>
        <strain evidence="6 7">Lake Benthic</strain>
    </source>
</reference>
<dbReference type="InterPro" id="IPR011161">
    <property type="entry name" value="MHC_I-like_Ag-recog"/>
</dbReference>
<evidence type="ECO:0000259" key="5">
    <source>
        <dbReference type="PROSITE" id="PS50835"/>
    </source>
</evidence>
<dbReference type="InterPro" id="IPR013783">
    <property type="entry name" value="Ig-like_fold"/>
</dbReference>
<dbReference type="InterPro" id="IPR003597">
    <property type="entry name" value="Ig_C1-set"/>
</dbReference>
<reference evidence="6" key="2">
    <citation type="submission" date="2025-08" db="UniProtKB">
        <authorList>
            <consortium name="Ensembl"/>
        </authorList>
    </citation>
    <scope>IDENTIFICATION</scope>
</reference>
<dbReference type="AlphaFoldDB" id="G3N4E3"/>
<dbReference type="GO" id="GO:0009897">
    <property type="term" value="C:external side of plasma membrane"/>
    <property type="evidence" value="ECO:0007669"/>
    <property type="project" value="TreeGrafter"/>
</dbReference>
<dbReference type="Bgee" id="ENSGACG00000000122">
    <property type="expression patterns" value="Expressed in intestinal epithelial cell and 12 other cell types or tissues"/>
</dbReference>
<keyword evidence="4" id="KW-0732">Signal</keyword>
<comment type="similarity">
    <text evidence="2">Belongs to the MHC class I family.</text>
</comment>
<dbReference type="CDD" id="cd07698">
    <property type="entry name" value="IgC1_MHC_I_alpha3"/>
    <property type="match status" value="2"/>
</dbReference>
<dbReference type="InterPro" id="IPR036179">
    <property type="entry name" value="Ig-like_dom_sf"/>
</dbReference>
<feature type="domain" description="Ig-like" evidence="5">
    <location>
        <begin position="208"/>
        <end position="295"/>
    </location>
</feature>
<dbReference type="GO" id="GO:0005615">
    <property type="term" value="C:extracellular space"/>
    <property type="evidence" value="ECO:0007669"/>
    <property type="project" value="TreeGrafter"/>
</dbReference>
<evidence type="ECO:0000256" key="3">
    <source>
        <dbReference type="SAM" id="Phobius"/>
    </source>
</evidence>
<feature type="domain" description="Ig-like" evidence="5">
    <location>
        <begin position="489"/>
        <end position="563"/>
    </location>
</feature>
<name>G3N4E3_GASAC</name>
<dbReference type="Gene3D" id="3.30.500.10">
    <property type="entry name" value="MHC class I-like antigen recognition-like"/>
    <property type="match status" value="2"/>
</dbReference>
<dbReference type="SUPFAM" id="SSF54452">
    <property type="entry name" value="MHC antigen-recognition domain"/>
    <property type="match status" value="2"/>
</dbReference>
<feature type="chain" id="PRO_5043702486" description="Ig-like domain-containing protein" evidence="4">
    <location>
        <begin position="24"/>
        <end position="629"/>
    </location>
</feature>
<dbReference type="Gene3D" id="2.60.40.10">
    <property type="entry name" value="Immunoglobulins"/>
    <property type="match status" value="2"/>
</dbReference>
<dbReference type="FunFam" id="2.60.40.10:FF:000943">
    <property type="entry name" value="Classical MHC class I molecule, alpha-chain"/>
    <property type="match status" value="2"/>
</dbReference>
<dbReference type="PANTHER" id="PTHR16675">
    <property type="entry name" value="MHC CLASS I-RELATED"/>
    <property type="match status" value="1"/>
</dbReference>
<keyword evidence="3" id="KW-0812">Transmembrane</keyword>
<dbReference type="FunFam" id="3.30.500.10:FF:000001">
    <property type="entry name" value="H-2 class I histocompatibility antigen, alpha chain"/>
    <property type="match status" value="2"/>
</dbReference>
<keyword evidence="1" id="KW-0325">Glycoprotein</keyword>
<dbReference type="InterPro" id="IPR001039">
    <property type="entry name" value="MHC_I_a_a1/a2"/>
</dbReference>
<evidence type="ECO:0000313" key="7">
    <source>
        <dbReference type="Proteomes" id="UP000007635"/>
    </source>
</evidence>
<sequence>MRLVGAEISVLSLLMISLHGAAALTHSLKYFYTGSSGVPNFPEFVVVGLLDEVEIVHYDGNTRRTEPRQDWMIKVIDDDPQYWKSQTDIAMDTQQAFKGYIEIAKQSFNQTGGVHIFQRMAGCEWDDVTNEVKGYDQYGYNGEDFISFDLQTDRWIAQKQQAFITKQKWEQNSALKAHKKNFLTHVCPESLKKYLNYGRSSLMRTERPSVSLLQKTPSSPVSCHATGFYPDRAALFWRKDGEQLHEDVDLGEILPNHDGTFQMRVDLNLSSVPAEDWRRYDCVFQLSGVDEDIVTKLDKTRTNRVTHSLKYFYTGSSGVPNFPEFVVVGLLDEVEIVHYDGNTRRTEPRQDWMSRLREDDPQFWDIQTDIAMDAQQDFKGHTETAKQSFNQTGGVHIFQRMAGCEWDDETNEVKGYDQFGYDGEDFISYDLQTEQWIAAKPQAVLTKQKWDQDRADIAWRKNFLTHFCPEWLKMFLSYGRSSLMRTERPSVSLLQKTPSSPVSCHATGFYPDRANLFWRKDGEQLHEDVDLGEILPNHDGTFQMRVDLNLSSVPAEDWRRYDCVFHLSGVDEDIVTKLDKTRTNTEKPAGSTSTSTFIIIIIIIIIAAVVVLVVIAPNALQHLRRFLRN</sequence>
<dbReference type="SMART" id="SM00407">
    <property type="entry name" value="IGc1"/>
    <property type="match status" value="2"/>
</dbReference>
<evidence type="ECO:0000256" key="2">
    <source>
        <dbReference type="RuleBase" id="RU004439"/>
    </source>
</evidence>
<keyword evidence="3" id="KW-1133">Transmembrane helix</keyword>
<dbReference type="InterPro" id="IPR050208">
    <property type="entry name" value="MHC_class-I_related"/>
</dbReference>
<accession>G3N4E3</accession>
<reference evidence="6" key="3">
    <citation type="submission" date="2025-09" db="UniProtKB">
        <authorList>
            <consortium name="Ensembl"/>
        </authorList>
    </citation>
    <scope>IDENTIFICATION</scope>
</reference>
<proteinExistence type="inferred from homology"/>
<dbReference type="Pfam" id="PF00129">
    <property type="entry name" value="MHC_I"/>
    <property type="match status" value="2"/>
</dbReference>
<evidence type="ECO:0000256" key="4">
    <source>
        <dbReference type="SAM" id="SignalP"/>
    </source>
</evidence>